<reference evidence="2 3" key="1">
    <citation type="submission" date="2018-07" db="EMBL/GenBank/DDBJ databases">
        <title>Genome sequence of Nitratireductor thuwali#1536.</title>
        <authorList>
            <person name="Michoud G."/>
            <person name="Merlino G."/>
            <person name="Sefrji F.O."/>
            <person name="Daffonchio D."/>
        </authorList>
    </citation>
    <scope>NUCLEOTIDE SEQUENCE [LARGE SCALE GENOMIC DNA]</scope>
    <source>
        <strain evidence="3">Nit1536</strain>
    </source>
</reference>
<sequence>MRYILLFWVLPMGGFWAWFLLSYHDINFGLAMFSRRAHDFAFGFYGDILGIDPATIGPLVARACVVDTLILLAIFAFRRRREIRAWLAERGYGRRADVARNV</sequence>
<evidence type="ECO:0000313" key="2">
    <source>
        <dbReference type="EMBL" id="UUP15825.1"/>
    </source>
</evidence>
<protein>
    <recommendedName>
        <fullName evidence="4">DUF4328 domain-containing protein</fullName>
    </recommendedName>
</protein>
<accession>A0ABY5MCK9</accession>
<dbReference type="Proteomes" id="UP001342418">
    <property type="component" value="Chromosome"/>
</dbReference>
<gene>
    <name evidence="2" type="ORF">NTH_00264</name>
</gene>
<feature type="transmembrane region" description="Helical" evidence="1">
    <location>
        <begin position="5"/>
        <end position="23"/>
    </location>
</feature>
<organism evidence="2 3">
    <name type="scientific">Nitratireductor thuwali</name>
    <dbReference type="NCBI Taxonomy" id="2267699"/>
    <lineage>
        <taxon>Bacteria</taxon>
        <taxon>Pseudomonadati</taxon>
        <taxon>Pseudomonadota</taxon>
        <taxon>Alphaproteobacteria</taxon>
        <taxon>Hyphomicrobiales</taxon>
        <taxon>Phyllobacteriaceae</taxon>
        <taxon>Nitratireductor</taxon>
    </lineage>
</organism>
<keyword evidence="1" id="KW-0472">Membrane</keyword>
<feature type="transmembrane region" description="Helical" evidence="1">
    <location>
        <begin position="59"/>
        <end position="77"/>
    </location>
</feature>
<evidence type="ECO:0000256" key="1">
    <source>
        <dbReference type="SAM" id="Phobius"/>
    </source>
</evidence>
<proteinExistence type="predicted"/>
<evidence type="ECO:0008006" key="4">
    <source>
        <dbReference type="Google" id="ProtNLM"/>
    </source>
</evidence>
<dbReference type="EMBL" id="CP030941">
    <property type="protein sequence ID" value="UUP15825.1"/>
    <property type="molecule type" value="Genomic_DNA"/>
</dbReference>
<keyword evidence="1" id="KW-1133">Transmembrane helix</keyword>
<dbReference type="RefSeq" id="WP_338528306.1">
    <property type="nucleotide sequence ID" value="NZ_CP030941.1"/>
</dbReference>
<keyword evidence="1" id="KW-0812">Transmembrane</keyword>
<dbReference type="InterPro" id="IPR046087">
    <property type="entry name" value="DUF6105"/>
</dbReference>
<dbReference type="Pfam" id="PF19600">
    <property type="entry name" value="DUF6105"/>
    <property type="match status" value="1"/>
</dbReference>
<keyword evidence="3" id="KW-1185">Reference proteome</keyword>
<name>A0ABY5MCK9_9HYPH</name>
<evidence type="ECO:0000313" key="3">
    <source>
        <dbReference type="Proteomes" id="UP001342418"/>
    </source>
</evidence>